<dbReference type="AlphaFoldDB" id="A0A1Y2DIZ0"/>
<reference evidence="1 2" key="1">
    <citation type="submission" date="2016-07" db="EMBL/GenBank/DDBJ databases">
        <title>Pervasive Adenine N6-methylation of Active Genes in Fungi.</title>
        <authorList>
            <consortium name="DOE Joint Genome Institute"/>
            <person name="Mondo S.J."/>
            <person name="Dannebaum R.O."/>
            <person name="Kuo R.C."/>
            <person name="Labutti K."/>
            <person name="Haridas S."/>
            <person name="Kuo A."/>
            <person name="Salamov A."/>
            <person name="Ahrendt S.R."/>
            <person name="Lipzen A."/>
            <person name="Sullivan W."/>
            <person name="Andreopoulos W.B."/>
            <person name="Clum A."/>
            <person name="Lindquist E."/>
            <person name="Daum C."/>
            <person name="Ramamoorthy G.K."/>
            <person name="Gryganskyi A."/>
            <person name="Culley D."/>
            <person name="Magnuson J.K."/>
            <person name="James T.Y."/>
            <person name="O'Malley M.A."/>
            <person name="Stajich J.E."/>
            <person name="Spatafora J.W."/>
            <person name="Visel A."/>
            <person name="Grigoriev I.V."/>
        </authorList>
    </citation>
    <scope>NUCLEOTIDE SEQUENCE [LARGE SCALE GENOMIC DNA]</scope>
    <source>
        <strain evidence="1 2">CBS 129021</strain>
    </source>
</reference>
<dbReference type="RefSeq" id="XP_040711874.1">
    <property type="nucleotide sequence ID" value="XM_040861047.1"/>
</dbReference>
<keyword evidence="2" id="KW-1185">Reference proteome</keyword>
<dbReference type="InParanoid" id="A0A1Y2DIZ0"/>
<comment type="caution">
    <text evidence="1">The sequence shown here is derived from an EMBL/GenBank/DDBJ whole genome shotgun (WGS) entry which is preliminary data.</text>
</comment>
<proteinExistence type="predicted"/>
<sequence length="126" mass="14519">MRRLRSLWLYHTRHRQPQGRYLGYDWETISFSLKVSELPRAVHNHPAGPCVGIGNECGLLLAHHTFGIPYLLYKPVFLLITLKVFLSSFRIGSLNVSPDSYSTDLVCFRRDSRISPPNSSWMGRFP</sequence>
<organism evidence="1 2">
    <name type="scientific">Pseudomassariella vexata</name>
    <dbReference type="NCBI Taxonomy" id="1141098"/>
    <lineage>
        <taxon>Eukaryota</taxon>
        <taxon>Fungi</taxon>
        <taxon>Dikarya</taxon>
        <taxon>Ascomycota</taxon>
        <taxon>Pezizomycotina</taxon>
        <taxon>Sordariomycetes</taxon>
        <taxon>Xylariomycetidae</taxon>
        <taxon>Amphisphaeriales</taxon>
        <taxon>Pseudomassariaceae</taxon>
        <taxon>Pseudomassariella</taxon>
    </lineage>
</organism>
<gene>
    <name evidence="1" type="ORF">BCR38DRAFT_445844</name>
</gene>
<evidence type="ECO:0000313" key="2">
    <source>
        <dbReference type="Proteomes" id="UP000193689"/>
    </source>
</evidence>
<accession>A0A1Y2DIZ0</accession>
<protein>
    <submittedName>
        <fullName evidence="1">Uncharacterized protein</fullName>
    </submittedName>
</protein>
<dbReference type="GeneID" id="63777259"/>
<evidence type="ECO:0000313" key="1">
    <source>
        <dbReference type="EMBL" id="ORY59180.1"/>
    </source>
</evidence>
<dbReference type="Proteomes" id="UP000193689">
    <property type="component" value="Unassembled WGS sequence"/>
</dbReference>
<name>A0A1Y2DIZ0_9PEZI</name>
<dbReference type="EMBL" id="MCFJ01000014">
    <property type="protein sequence ID" value="ORY59180.1"/>
    <property type="molecule type" value="Genomic_DNA"/>
</dbReference>